<protein>
    <submittedName>
        <fullName evidence="1">Uncharacterized protein</fullName>
    </submittedName>
</protein>
<comment type="caution">
    <text evidence="1">The sequence shown here is derived from an EMBL/GenBank/DDBJ whole genome shotgun (WGS) entry which is preliminary data.</text>
</comment>
<sequence length="50" mass="5835">RKPPRVGGSHYYYRHELKGLDELLGIVRLRDKGLVESRRPKKESCLIEEG</sequence>
<evidence type="ECO:0000313" key="1">
    <source>
        <dbReference type="EMBL" id="CAK7334858.1"/>
    </source>
</evidence>
<name>A0AAV1RH60_9ROSI</name>
<feature type="non-terminal residue" evidence="1">
    <location>
        <position position="1"/>
    </location>
</feature>
<reference evidence="1 2" key="1">
    <citation type="submission" date="2024-01" db="EMBL/GenBank/DDBJ databases">
        <authorList>
            <person name="Waweru B."/>
        </authorList>
    </citation>
    <scope>NUCLEOTIDE SEQUENCE [LARGE SCALE GENOMIC DNA]</scope>
</reference>
<evidence type="ECO:0000313" key="2">
    <source>
        <dbReference type="Proteomes" id="UP001314170"/>
    </source>
</evidence>
<dbReference type="Proteomes" id="UP001314170">
    <property type="component" value="Unassembled WGS sequence"/>
</dbReference>
<proteinExistence type="predicted"/>
<gene>
    <name evidence="1" type="ORF">DCAF_LOCUS10110</name>
</gene>
<dbReference type="AlphaFoldDB" id="A0AAV1RH60"/>
<keyword evidence="2" id="KW-1185">Reference proteome</keyword>
<accession>A0AAV1RH60</accession>
<organism evidence="1 2">
    <name type="scientific">Dovyalis caffra</name>
    <dbReference type="NCBI Taxonomy" id="77055"/>
    <lineage>
        <taxon>Eukaryota</taxon>
        <taxon>Viridiplantae</taxon>
        <taxon>Streptophyta</taxon>
        <taxon>Embryophyta</taxon>
        <taxon>Tracheophyta</taxon>
        <taxon>Spermatophyta</taxon>
        <taxon>Magnoliopsida</taxon>
        <taxon>eudicotyledons</taxon>
        <taxon>Gunneridae</taxon>
        <taxon>Pentapetalae</taxon>
        <taxon>rosids</taxon>
        <taxon>fabids</taxon>
        <taxon>Malpighiales</taxon>
        <taxon>Salicaceae</taxon>
        <taxon>Flacourtieae</taxon>
        <taxon>Dovyalis</taxon>
    </lineage>
</organism>
<dbReference type="EMBL" id="CAWUPB010000956">
    <property type="protein sequence ID" value="CAK7334858.1"/>
    <property type="molecule type" value="Genomic_DNA"/>
</dbReference>